<proteinExistence type="predicted"/>
<evidence type="ECO:0008006" key="4">
    <source>
        <dbReference type="Google" id="ProtNLM"/>
    </source>
</evidence>
<name>A0A1L3F284_BRAJP</name>
<keyword evidence="1" id="KW-1133">Transmembrane helix</keyword>
<dbReference type="Proteomes" id="UP000181962">
    <property type="component" value="Chromosome"/>
</dbReference>
<keyword evidence="1" id="KW-0812">Transmembrane</keyword>
<gene>
    <name evidence="2" type="ORF">BKD09_03525</name>
</gene>
<sequence>MTSLLVNASHTAARKRPNMRSLRTWAGIHRWTSIISTLFLLILSLTGLLLIFQKEIDEAFGSSGTLAEVPESSGAPTLDSIVSAALARHPGDTMISLEFAKRWTIVETRSAPTPDAGPTRIHREAIDLRTGQLTTMPQRRSPVMQFLHTLHADLYLGLPGGLFLAGMALIVIASVVSGLILYPPFVRRFGFGTVRTNKSRKLLWLDLHNLTGIISMAWLLLVATTGAINTLHGPVSTSVRTAMSDEIRRRVAMTQAGRMDEVDRPGSIEAAVAAARGKVPAARVMSLLFPNAEISPSNHYVVLMKDGQMMTQELFYAVLIDAHTGGVSDVFEPTGVTKALLIAEPLHFPTTFPGLAPKLVWAFFDIVTIMVLVSGLYLWASKPDGRIQRKRPAK</sequence>
<dbReference type="PANTHER" id="PTHR34219">
    <property type="entry name" value="IRON-REGULATED INNER MEMBRANE PROTEIN-RELATED"/>
    <property type="match status" value="1"/>
</dbReference>
<accession>A0A1L3F284</accession>
<feature type="transmembrane region" description="Helical" evidence="1">
    <location>
        <begin position="203"/>
        <end position="228"/>
    </location>
</feature>
<dbReference type="InterPro" id="IPR005625">
    <property type="entry name" value="PepSY-ass_TM"/>
</dbReference>
<dbReference type="OrthoDB" id="6307929at2"/>
<protein>
    <recommendedName>
        <fullName evidence="4">Peptidase</fullName>
    </recommendedName>
</protein>
<reference evidence="2 3" key="1">
    <citation type="submission" date="2016-11" db="EMBL/GenBank/DDBJ databases">
        <title>Complete Genome Sequence of Bradyrhizobium sp. strain J5, an isolated from soybean nodule in Hokkaido.</title>
        <authorList>
            <person name="Kanehara K."/>
        </authorList>
    </citation>
    <scope>NUCLEOTIDE SEQUENCE [LARGE SCALE GENOMIC DNA]</scope>
    <source>
        <strain evidence="2 3">J5</strain>
    </source>
</reference>
<evidence type="ECO:0000256" key="1">
    <source>
        <dbReference type="SAM" id="Phobius"/>
    </source>
</evidence>
<dbReference type="EMBL" id="CP017637">
    <property type="protein sequence ID" value="APG07390.1"/>
    <property type="molecule type" value="Genomic_DNA"/>
</dbReference>
<dbReference type="AlphaFoldDB" id="A0A1L3F284"/>
<dbReference type="Pfam" id="PF03929">
    <property type="entry name" value="PepSY_TM"/>
    <property type="match status" value="1"/>
</dbReference>
<keyword evidence="1" id="KW-0472">Membrane</keyword>
<evidence type="ECO:0000313" key="3">
    <source>
        <dbReference type="Proteomes" id="UP000181962"/>
    </source>
</evidence>
<dbReference type="RefSeq" id="WP_071908867.1">
    <property type="nucleotide sequence ID" value="NZ_CP017637.1"/>
</dbReference>
<evidence type="ECO:0000313" key="2">
    <source>
        <dbReference type="EMBL" id="APG07390.1"/>
    </source>
</evidence>
<organism evidence="2 3">
    <name type="scientific">Bradyrhizobium japonicum</name>
    <dbReference type="NCBI Taxonomy" id="375"/>
    <lineage>
        <taxon>Bacteria</taxon>
        <taxon>Pseudomonadati</taxon>
        <taxon>Pseudomonadota</taxon>
        <taxon>Alphaproteobacteria</taxon>
        <taxon>Hyphomicrobiales</taxon>
        <taxon>Nitrobacteraceae</taxon>
        <taxon>Bradyrhizobium</taxon>
    </lineage>
</organism>
<dbReference type="PANTHER" id="PTHR34219:SF3">
    <property type="entry name" value="BLL7967 PROTEIN"/>
    <property type="match status" value="1"/>
</dbReference>
<feature type="transmembrane region" description="Helical" evidence="1">
    <location>
        <begin position="28"/>
        <end position="52"/>
    </location>
</feature>
<feature type="transmembrane region" description="Helical" evidence="1">
    <location>
        <begin position="359"/>
        <end position="380"/>
    </location>
</feature>
<feature type="transmembrane region" description="Helical" evidence="1">
    <location>
        <begin position="162"/>
        <end position="182"/>
    </location>
</feature>